<evidence type="ECO:0000313" key="1">
    <source>
        <dbReference type="EMBL" id="KAJ8104100.1"/>
    </source>
</evidence>
<proteinExistence type="predicted"/>
<accession>A0AAD7QZ83</accession>
<dbReference type="EMBL" id="JARPMG010000001">
    <property type="protein sequence ID" value="KAJ8104100.1"/>
    <property type="molecule type" value="Genomic_DNA"/>
</dbReference>
<dbReference type="RefSeq" id="XP_056047550.1">
    <property type="nucleotide sequence ID" value="XM_056186378.1"/>
</dbReference>
<evidence type="ECO:0000313" key="2">
    <source>
        <dbReference type="Proteomes" id="UP001217417"/>
    </source>
</evidence>
<reference evidence="1" key="1">
    <citation type="submission" date="2023-03" db="EMBL/GenBank/DDBJ databases">
        <title>Near-Complete genome sequence of Lipomyces tetrasporous NRRL Y-64009, an oleaginous yeast capable of growing on lignocellulosic hydrolysates.</title>
        <authorList>
            <consortium name="Lawrence Berkeley National Laboratory"/>
            <person name="Jagtap S.S."/>
            <person name="Liu J.-J."/>
            <person name="Walukiewicz H.E."/>
            <person name="Pangilinan J."/>
            <person name="Lipzen A."/>
            <person name="Ahrendt S."/>
            <person name="Koriabine M."/>
            <person name="Cobaugh K."/>
            <person name="Salamov A."/>
            <person name="Yoshinaga Y."/>
            <person name="Ng V."/>
            <person name="Daum C."/>
            <person name="Grigoriev I.V."/>
            <person name="Slininger P.J."/>
            <person name="Dien B.S."/>
            <person name="Jin Y.-S."/>
            <person name="Rao C.V."/>
        </authorList>
    </citation>
    <scope>NUCLEOTIDE SEQUENCE</scope>
    <source>
        <strain evidence="1">NRRL Y-64009</strain>
    </source>
</reference>
<keyword evidence="2" id="KW-1185">Reference proteome</keyword>
<dbReference type="InterPro" id="IPR004354">
    <property type="entry name" value="Meiotic_Rec114"/>
</dbReference>
<comment type="caution">
    <text evidence="1">The sequence shown here is derived from an EMBL/GenBank/DDBJ whole genome shotgun (WGS) entry which is preliminary data.</text>
</comment>
<dbReference type="GO" id="GO:0007131">
    <property type="term" value="P:reciprocal meiotic recombination"/>
    <property type="evidence" value="ECO:0007669"/>
    <property type="project" value="InterPro"/>
</dbReference>
<sequence>MSVRDIESFPIQKHSYCKVPFNNAPTSSSISWTHSPYRDSLVIAFDPTISEIVRIKVMWRSEILEDVDVAAIKKLNISQSPLTVIVRSPCIGIKYAYRDLYGHIMVRRFQMRFANDELFVACLRQFEKYGCLIKGASGITSMSGTQSKISSTQQSAASVTEGGSQSTSSRSYLPSSLSSISSYSSQHVKQYEGNIGIGVNFSDVKMLSQSALDAQLPQSSGPGTLAAMHTTSRNCVPSNMSENITQLERKMGISGSLNDIRVLSQPDYDTQSVQAPGAGAMSSFRSTTPTAYLPTAREYDASRLLNTGSVYRPATDKTSFSPTPPNIWPSLAYSPSKSVDSSYVSASNTSITTNTLDSPVSRTENVVRDDYQQISKMQPCMEQPILSSADAASCTRTFERKRNLEDIRVSGLDDNEIGKMIADCLKDPTFTNLLDQVNRVLMASNQS</sequence>
<dbReference type="AlphaFoldDB" id="A0AAD7QZ83"/>
<gene>
    <name evidence="1" type="ORF">POJ06DRAFT_243558</name>
</gene>
<protein>
    <submittedName>
        <fullName evidence="1">Uncharacterized protein</fullName>
    </submittedName>
</protein>
<dbReference type="Proteomes" id="UP001217417">
    <property type="component" value="Unassembled WGS sequence"/>
</dbReference>
<name>A0AAD7QZ83_9ASCO</name>
<dbReference type="Pfam" id="PF03525">
    <property type="entry name" value="Meiotic_rec114"/>
    <property type="match status" value="1"/>
</dbReference>
<dbReference type="GeneID" id="80881544"/>
<organism evidence="1 2">
    <name type="scientific">Lipomyces tetrasporus</name>
    <dbReference type="NCBI Taxonomy" id="54092"/>
    <lineage>
        <taxon>Eukaryota</taxon>
        <taxon>Fungi</taxon>
        <taxon>Dikarya</taxon>
        <taxon>Ascomycota</taxon>
        <taxon>Saccharomycotina</taxon>
        <taxon>Lipomycetes</taxon>
        <taxon>Lipomycetales</taxon>
        <taxon>Lipomycetaceae</taxon>
        <taxon>Lipomyces</taxon>
    </lineage>
</organism>